<evidence type="ECO:0000313" key="1">
    <source>
        <dbReference type="EMBL" id="KAJ8636052.1"/>
    </source>
</evidence>
<gene>
    <name evidence="1" type="ORF">MRB53_010319</name>
</gene>
<keyword evidence="2" id="KW-1185">Reference proteome</keyword>
<name>A0ACC2LRM2_PERAE</name>
<dbReference type="EMBL" id="CM056811">
    <property type="protein sequence ID" value="KAJ8636052.1"/>
    <property type="molecule type" value="Genomic_DNA"/>
</dbReference>
<proteinExistence type="predicted"/>
<sequence length="212" mass="24630">MVVALGPGKFYGRSLPRPRYYTDVKFNEERVDPPLLVFEPFLFWANDAHWSMGGLSFQRHRLQGKIEGNINKLRAQREDNASSSSSNINNRFIIQLNQQNPPPPQKFAVLRDDPEEEEEEEDGEIYVAPVQRKRARKLIDEFNKVGSSLLREEPVKPKKQSEDLVSKKKGKIVMETVASRTRSSSRLEKGKDKEQERAPKERKKRTEAKKFY</sequence>
<reference evidence="1 2" key="1">
    <citation type="journal article" date="2022" name="Hortic Res">
        <title>A haplotype resolved chromosomal level avocado genome allows analysis of novel avocado genes.</title>
        <authorList>
            <person name="Nath O."/>
            <person name="Fletcher S.J."/>
            <person name="Hayward A."/>
            <person name="Shaw L.M."/>
            <person name="Masouleh A.K."/>
            <person name="Furtado A."/>
            <person name="Henry R.J."/>
            <person name="Mitter N."/>
        </authorList>
    </citation>
    <scope>NUCLEOTIDE SEQUENCE [LARGE SCALE GENOMIC DNA]</scope>
    <source>
        <strain evidence="2">cv. Hass</strain>
    </source>
</reference>
<accession>A0ACC2LRM2</accession>
<comment type="caution">
    <text evidence="1">The sequence shown here is derived from an EMBL/GenBank/DDBJ whole genome shotgun (WGS) entry which is preliminary data.</text>
</comment>
<dbReference type="Proteomes" id="UP001234297">
    <property type="component" value="Chromosome 3"/>
</dbReference>
<organism evidence="1 2">
    <name type="scientific">Persea americana</name>
    <name type="common">Avocado</name>
    <dbReference type="NCBI Taxonomy" id="3435"/>
    <lineage>
        <taxon>Eukaryota</taxon>
        <taxon>Viridiplantae</taxon>
        <taxon>Streptophyta</taxon>
        <taxon>Embryophyta</taxon>
        <taxon>Tracheophyta</taxon>
        <taxon>Spermatophyta</taxon>
        <taxon>Magnoliopsida</taxon>
        <taxon>Magnoliidae</taxon>
        <taxon>Laurales</taxon>
        <taxon>Lauraceae</taxon>
        <taxon>Persea</taxon>
    </lineage>
</organism>
<protein>
    <submittedName>
        <fullName evidence="1">Uncharacterized protein</fullName>
    </submittedName>
</protein>
<evidence type="ECO:0000313" key="2">
    <source>
        <dbReference type="Proteomes" id="UP001234297"/>
    </source>
</evidence>